<dbReference type="EMBL" id="AFYH01018709">
    <property type="status" value="NOT_ANNOTATED_CDS"/>
    <property type="molecule type" value="Genomic_DNA"/>
</dbReference>
<dbReference type="Bgee" id="ENSLACG00000012984">
    <property type="expression patterns" value="Expressed in post-anal tail muscle and 6 other cell types or tissues"/>
</dbReference>
<dbReference type="GO" id="GO:0007156">
    <property type="term" value="P:homophilic cell adhesion via plasma membrane adhesion molecules"/>
    <property type="evidence" value="ECO:0007669"/>
    <property type="project" value="TreeGrafter"/>
</dbReference>
<keyword evidence="1" id="KW-1015">Disulfide bond</keyword>
<feature type="compositionally biased region" description="Low complexity" evidence="3">
    <location>
        <begin position="14"/>
        <end position="26"/>
    </location>
</feature>
<dbReference type="AlphaFoldDB" id="H3AYN1"/>
<dbReference type="GO" id="GO:0007411">
    <property type="term" value="P:axon guidance"/>
    <property type="evidence" value="ECO:0007669"/>
    <property type="project" value="TreeGrafter"/>
</dbReference>
<feature type="compositionally biased region" description="Low complexity" evidence="3">
    <location>
        <begin position="413"/>
        <end position="433"/>
    </location>
</feature>
<feature type="domain" description="Ig-like" evidence="4">
    <location>
        <begin position="760"/>
        <end position="849"/>
    </location>
</feature>
<dbReference type="SMART" id="SM00409">
    <property type="entry name" value="IG"/>
    <property type="match status" value="3"/>
</dbReference>
<evidence type="ECO:0000256" key="3">
    <source>
        <dbReference type="SAM" id="MobiDB-lite"/>
    </source>
</evidence>
<dbReference type="PANTHER" id="PTHR10075:SF23">
    <property type="entry name" value="MYOTILIN"/>
    <property type="match status" value="1"/>
</dbReference>
<accession>H3AYN1</accession>
<dbReference type="InterPro" id="IPR007110">
    <property type="entry name" value="Ig-like_dom"/>
</dbReference>
<reference evidence="5" key="2">
    <citation type="submission" date="2025-08" db="UniProtKB">
        <authorList>
            <consortium name="Ensembl"/>
        </authorList>
    </citation>
    <scope>IDENTIFICATION</scope>
</reference>
<dbReference type="eggNOG" id="ENOG502QTWI">
    <property type="taxonomic scope" value="Eukaryota"/>
</dbReference>
<feature type="domain" description="Ig-like" evidence="4">
    <location>
        <begin position="859"/>
        <end position="949"/>
    </location>
</feature>
<keyword evidence="6" id="KW-1185">Reference proteome</keyword>
<dbReference type="PROSITE" id="PS50835">
    <property type="entry name" value="IG_LIKE"/>
    <property type="match status" value="3"/>
</dbReference>
<dbReference type="InterPro" id="IPR036179">
    <property type="entry name" value="Ig-like_dom_sf"/>
</dbReference>
<dbReference type="SMART" id="SM00408">
    <property type="entry name" value="IGc2"/>
    <property type="match status" value="3"/>
</dbReference>
<dbReference type="Pfam" id="PF07679">
    <property type="entry name" value="I-set"/>
    <property type="match status" value="3"/>
</dbReference>
<dbReference type="EMBL" id="AFYH01018708">
    <property type="status" value="NOT_ANNOTATED_CDS"/>
    <property type="molecule type" value="Genomic_DNA"/>
</dbReference>
<feature type="domain" description="Ig-like" evidence="4">
    <location>
        <begin position="59"/>
        <end position="165"/>
    </location>
</feature>
<dbReference type="EMBL" id="AFYH01018707">
    <property type="status" value="NOT_ANNOTATED_CDS"/>
    <property type="molecule type" value="Genomic_DNA"/>
</dbReference>
<dbReference type="GO" id="GO:0005886">
    <property type="term" value="C:plasma membrane"/>
    <property type="evidence" value="ECO:0007669"/>
    <property type="project" value="TreeGrafter"/>
</dbReference>
<dbReference type="HOGENOM" id="CLU_006487_2_0_1"/>
<dbReference type="GeneTree" id="ENSGT00940000153441"/>
<dbReference type="InterPro" id="IPR013098">
    <property type="entry name" value="Ig_I-set"/>
</dbReference>
<dbReference type="FunFam" id="2.60.40.10:FF:000702">
    <property type="entry name" value="Myotilin"/>
    <property type="match status" value="1"/>
</dbReference>
<dbReference type="GO" id="GO:0030424">
    <property type="term" value="C:axon"/>
    <property type="evidence" value="ECO:0007669"/>
    <property type="project" value="TreeGrafter"/>
</dbReference>
<evidence type="ECO:0000313" key="5">
    <source>
        <dbReference type="Ensembl" id="ENSLACP00000014752.1"/>
    </source>
</evidence>
<feature type="region of interest" description="Disordered" evidence="3">
    <location>
        <begin position="379"/>
        <end position="435"/>
    </location>
</feature>
<evidence type="ECO:0000259" key="4">
    <source>
        <dbReference type="PROSITE" id="PS50835"/>
    </source>
</evidence>
<dbReference type="STRING" id="7897.ENSLACP00000014752"/>
<evidence type="ECO:0000256" key="1">
    <source>
        <dbReference type="ARBA" id="ARBA00023157"/>
    </source>
</evidence>
<dbReference type="Proteomes" id="UP000008672">
    <property type="component" value="Unassembled WGS sequence"/>
</dbReference>
<dbReference type="GO" id="GO:0098632">
    <property type="term" value="F:cell-cell adhesion mediator activity"/>
    <property type="evidence" value="ECO:0007669"/>
    <property type="project" value="TreeGrafter"/>
</dbReference>
<sequence length="1008" mass="111660">RAKRKTTIVSLTISSSSSRSEGSRSSMVQPMHSTLIQPISINPQRVNKETSIMCKVEGPSIGVAPIFIKSLQNIRTTKGQLVVFECRIRATPPLQLFWYRENIQIQDSAEFRILRKRTKNMDIVVTEEVCTLVITEAFPEDSGVYECIAENQYGTSTCMAQLTVSQGTEETPECEAFQFSPAMQASKIPPCPGNQVNESIKEADFGRKESLNLIGQQVQKREVPSGTWPAQLRAPCLVNTEALEEMDGPLLETLPKCFLSPPPQKNKIKSIPKKDSILPNQPNLPQEGDHFPPPTPAVPCRTAPCRSSLPPPPPPSPLGETNNWTAGGSPLKNEMLNFIIRFRTLINARPSMFNYERPKHFIQSQPKFQPQLAGDLKAPDVYHNHQNSPAQQNLFNPSLGLVSPTHLPNGQKSSPSSSDVSSPVSTSSSSPSSAKDAVFLSPLTPAFSYPSSTSGQKVLPTYTQSPAAFLSSVLPLHPAAPPSNNQVLPATPETIAPKSILKKTTKLPRQQSTDWEIQGSKDALIQDLERKLRCKDNLLHNGNQRLTYEERMARRLLGPDNAASVFKNQNPETLGETQVYPFFSLKDQVSSVLHFRIEEALSHVLGDMLAASELVASQPGPFFWLWFGFGLTQRRLRTGPNPAANCAPPPKNDLTFMELQAVCSSVNSSISFKLSAQGTVHQHSNASNTPNDGRLFVAAAHRLWDRGASNVAVKRYRRPLNLPMEPPWLSHKLAHSIWSRPGSSSDENEAGTIQEKYYPPRFLKIPEGLAVEEGRFCRIDFKVGGLPTPDVTWYLNGRPVYPDDYHKMLVSEKGVHSFIIEIVTAHDAGLYECVASNRAGRSSFTLQLDVIALERRRPPSFIHKLQNTKAFEGDSVRLECQVSAVPSPQIFWKKNSEMLYCDGDRISLFQESTGKMCLLIHDVNKKDAGWYTVSALNEAGVSTCNARLDVGSRINKQVPSTKQLKVRPTFSKYLALNGQGLDVKQAFYPEAEFQPTESYAGLVESEEL</sequence>
<name>H3AYN1_LATCH</name>
<dbReference type="InterPro" id="IPR013783">
    <property type="entry name" value="Ig-like_fold"/>
</dbReference>
<dbReference type="Ensembl" id="ENSLACT00000014855.1">
    <property type="protein sequence ID" value="ENSLACP00000014752.1"/>
    <property type="gene ID" value="ENSLACG00000012984.1"/>
</dbReference>
<dbReference type="PANTHER" id="PTHR10075">
    <property type="entry name" value="BASIGIN RELATED"/>
    <property type="match status" value="1"/>
</dbReference>
<protein>
    <recommendedName>
        <fullName evidence="4">Ig-like domain-containing protein</fullName>
    </recommendedName>
</protein>
<dbReference type="EMBL" id="AFYH01018710">
    <property type="status" value="NOT_ANNOTATED_CDS"/>
    <property type="molecule type" value="Genomic_DNA"/>
</dbReference>
<dbReference type="SUPFAM" id="SSF48726">
    <property type="entry name" value="Immunoglobulin"/>
    <property type="match status" value="3"/>
</dbReference>
<dbReference type="Gene3D" id="2.60.40.10">
    <property type="entry name" value="Immunoglobulins"/>
    <property type="match status" value="3"/>
</dbReference>
<evidence type="ECO:0000313" key="6">
    <source>
        <dbReference type="Proteomes" id="UP000008672"/>
    </source>
</evidence>
<dbReference type="GO" id="GO:0070593">
    <property type="term" value="P:dendrite self-avoidance"/>
    <property type="evidence" value="ECO:0007669"/>
    <property type="project" value="TreeGrafter"/>
</dbReference>
<reference evidence="6" key="1">
    <citation type="submission" date="2011-08" db="EMBL/GenBank/DDBJ databases">
        <title>The draft genome of Latimeria chalumnae.</title>
        <authorList>
            <person name="Di Palma F."/>
            <person name="Alfoldi J."/>
            <person name="Johnson J."/>
            <person name="Berlin A."/>
            <person name="Gnerre S."/>
            <person name="Jaffe D."/>
            <person name="MacCallum I."/>
            <person name="Young S."/>
            <person name="Walker B.J."/>
            <person name="Lander E."/>
            <person name="Lindblad-Toh K."/>
        </authorList>
    </citation>
    <scope>NUCLEOTIDE SEQUENCE [LARGE SCALE GENOMIC DNA]</scope>
    <source>
        <strain evidence="6">Wild caught</strain>
    </source>
</reference>
<dbReference type="InterPro" id="IPR003599">
    <property type="entry name" value="Ig_sub"/>
</dbReference>
<proteinExistence type="predicted"/>
<dbReference type="OMA" id="VCEIDPP"/>
<feature type="compositionally biased region" description="Polar residues" evidence="3">
    <location>
        <begin position="384"/>
        <end position="396"/>
    </location>
</feature>
<dbReference type="InterPro" id="IPR003598">
    <property type="entry name" value="Ig_sub2"/>
</dbReference>
<keyword evidence="2" id="KW-0393">Immunoglobulin domain</keyword>
<dbReference type="FunFam" id="2.60.40.10:FF:000256">
    <property type="entry name" value="myopalladin isoform X1"/>
    <property type="match status" value="1"/>
</dbReference>
<organism evidence="5 6">
    <name type="scientific">Latimeria chalumnae</name>
    <name type="common">Coelacanth</name>
    <dbReference type="NCBI Taxonomy" id="7897"/>
    <lineage>
        <taxon>Eukaryota</taxon>
        <taxon>Metazoa</taxon>
        <taxon>Chordata</taxon>
        <taxon>Craniata</taxon>
        <taxon>Vertebrata</taxon>
        <taxon>Euteleostomi</taxon>
        <taxon>Coelacanthiformes</taxon>
        <taxon>Coelacanthidae</taxon>
        <taxon>Latimeria</taxon>
    </lineage>
</organism>
<dbReference type="InParanoid" id="H3AYN1"/>
<feature type="region of interest" description="Disordered" evidence="3">
    <location>
        <begin position="263"/>
        <end position="326"/>
    </location>
</feature>
<evidence type="ECO:0000256" key="2">
    <source>
        <dbReference type="ARBA" id="ARBA00023319"/>
    </source>
</evidence>
<dbReference type="FunFam" id="2.60.40.10:FF:000032">
    <property type="entry name" value="palladin isoform X1"/>
    <property type="match status" value="1"/>
</dbReference>
<feature type="region of interest" description="Disordered" evidence="3">
    <location>
        <begin position="1"/>
        <end position="29"/>
    </location>
</feature>
<reference evidence="5" key="3">
    <citation type="submission" date="2025-09" db="UniProtKB">
        <authorList>
            <consortium name="Ensembl"/>
        </authorList>
    </citation>
    <scope>IDENTIFICATION</scope>
</reference>